<comment type="caution">
    <text evidence="2">The sequence shown here is derived from an EMBL/GenBank/DDBJ whole genome shotgun (WGS) entry which is preliminary data.</text>
</comment>
<dbReference type="RefSeq" id="WP_345340076.1">
    <property type="nucleotide sequence ID" value="NZ_BAABLI010000013.1"/>
</dbReference>
<evidence type="ECO:0000313" key="2">
    <source>
        <dbReference type="EMBL" id="MFD2097936.1"/>
    </source>
</evidence>
<keyword evidence="1" id="KW-0472">Membrane</keyword>
<protein>
    <submittedName>
        <fullName evidence="2">Uncharacterized protein</fullName>
    </submittedName>
</protein>
<organism evidence="2 3">
    <name type="scientific">Corallincola platygyrae</name>
    <dbReference type="NCBI Taxonomy" id="1193278"/>
    <lineage>
        <taxon>Bacteria</taxon>
        <taxon>Pseudomonadati</taxon>
        <taxon>Pseudomonadota</taxon>
        <taxon>Gammaproteobacteria</taxon>
        <taxon>Alteromonadales</taxon>
        <taxon>Psychromonadaceae</taxon>
        <taxon>Corallincola</taxon>
    </lineage>
</organism>
<dbReference type="Proteomes" id="UP001597380">
    <property type="component" value="Unassembled WGS sequence"/>
</dbReference>
<gene>
    <name evidence="2" type="ORF">ACFSJ3_18260</name>
</gene>
<proteinExistence type="predicted"/>
<feature type="transmembrane region" description="Helical" evidence="1">
    <location>
        <begin position="52"/>
        <end position="72"/>
    </location>
</feature>
<keyword evidence="3" id="KW-1185">Reference proteome</keyword>
<feature type="transmembrane region" description="Helical" evidence="1">
    <location>
        <begin position="84"/>
        <end position="106"/>
    </location>
</feature>
<evidence type="ECO:0000313" key="3">
    <source>
        <dbReference type="Proteomes" id="UP001597380"/>
    </source>
</evidence>
<name>A0ABW4XQT8_9GAMM</name>
<dbReference type="EMBL" id="JBHUHT010000030">
    <property type="protein sequence ID" value="MFD2097936.1"/>
    <property type="molecule type" value="Genomic_DNA"/>
</dbReference>
<sequence length="109" mass="12449">MFQRINQFLPSIRWKFFTLICIPVAVVFQVLGGLTFRILAQSDFELISASHLLYAKLTMEVFLYGCMGLYSVKLPKSHRPAIDYLLHLVLFGLAAYTLVVIAQRLLQTP</sequence>
<accession>A0ABW4XQT8</accession>
<keyword evidence="1" id="KW-0812">Transmembrane</keyword>
<evidence type="ECO:0000256" key="1">
    <source>
        <dbReference type="SAM" id="Phobius"/>
    </source>
</evidence>
<feature type="transmembrane region" description="Helical" evidence="1">
    <location>
        <begin position="16"/>
        <end position="40"/>
    </location>
</feature>
<reference evidence="3" key="1">
    <citation type="journal article" date="2019" name="Int. J. Syst. Evol. Microbiol.">
        <title>The Global Catalogue of Microorganisms (GCM) 10K type strain sequencing project: providing services to taxonomists for standard genome sequencing and annotation.</title>
        <authorList>
            <consortium name="The Broad Institute Genomics Platform"/>
            <consortium name="The Broad Institute Genome Sequencing Center for Infectious Disease"/>
            <person name="Wu L."/>
            <person name="Ma J."/>
        </authorList>
    </citation>
    <scope>NUCLEOTIDE SEQUENCE [LARGE SCALE GENOMIC DNA]</scope>
    <source>
        <strain evidence="3">CGMCC 1.10992</strain>
    </source>
</reference>
<keyword evidence="1" id="KW-1133">Transmembrane helix</keyword>